<comment type="caution">
    <text evidence="4">The sequence shown here is derived from an EMBL/GenBank/DDBJ whole genome shotgun (WGS) entry which is preliminary data.</text>
</comment>
<reference evidence="4 5" key="1">
    <citation type="submission" date="2021-04" db="EMBL/GenBank/DDBJ databases">
        <title>Magnetospirillum sulfuroxidans sp. nov., a facultative chemolithoautotrophic sulfur-oxidizing alphaproteobacterium isolated from freshwater sediment and proposals for Paramagetospirillum gen. nov., and Magnetospirillaceae fam. nov.</title>
        <authorList>
            <person name="Koziaeva V."/>
            <person name="Geelhoed J.S."/>
            <person name="Sorokin D.Y."/>
            <person name="Grouzdev D.S."/>
        </authorList>
    </citation>
    <scope>NUCLEOTIDE SEQUENCE [LARGE SCALE GENOMIC DNA]</scope>
    <source>
        <strain evidence="4 5">J10</strain>
    </source>
</reference>
<dbReference type="InterPro" id="IPR011933">
    <property type="entry name" value="Double_TM_dom"/>
</dbReference>
<dbReference type="InterPro" id="IPR029062">
    <property type="entry name" value="Class_I_gatase-like"/>
</dbReference>
<dbReference type="Gene3D" id="3.40.50.880">
    <property type="match status" value="1"/>
</dbReference>
<proteinExistence type="predicted"/>
<dbReference type="Pfam" id="PF07584">
    <property type="entry name" value="BatA"/>
    <property type="match status" value="1"/>
</dbReference>
<evidence type="ECO:0000259" key="3">
    <source>
        <dbReference type="Pfam" id="PF13709"/>
    </source>
</evidence>
<dbReference type="RefSeq" id="WP_211546797.1">
    <property type="nucleotide sequence ID" value="NZ_JAGTUF010000003.1"/>
</dbReference>
<keyword evidence="1" id="KW-1133">Transmembrane helix</keyword>
<keyword evidence="1" id="KW-0812">Transmembrane</keyword>
<dbReference type="Proteomes" id="UP000680714">
    <property type="component" value="Unassembled WGS sequence"/>
</dbReference>
<keyword evidence="5" id="KW-1185">Reference proteome</keyword>
<evidence type="ECO:0000313" key="5">
    <source>
        <dbReference type="Proteomes" id="UP000680714"/>
    </source>
</evidence>
<name>A0ABS5I9X7_9PROT</name>
<dbReference type="InterPro" id="IPR024163">
    <property type="entry name" value="Aerotolerance_reg_N"/>
</dbReference>
<protein>
    <submittedName>
        <fullName evidence="4">DUF4159 domain-containing protein</fullName>
    </submittedName>
</protein>
<dbReference type="SUPFAM" id="SSF52317">
    <property type="entry name" value="Class I glutamine amidotransferase-like"/>
    <property type="match status" value="1"/>
</dbReference>
<dbReference type="InterPro" id="IPR025297">
    <property type="entry name" value="DUF4159"/>
</dbReference>
<evidence type="ECO:0000313" key="4">
    <source>
        <dbReference type="EMBL" id="MBR9971237.1"/>
    </source>
</evidence>
<feature type="transmembrane region" description="Helical" evidence="1">
    <location>
        <begin position="57"/>
        <end position="78"/>
    </location>
</feature>
<keyword evidence="1" id="KW-0472">Membrane</keyword>
<sequence>MIAFATPWLLVALVTLPVLWWLLRLLPPAPRRVRFPALRLLRGLREHQDSAARTPPWLLLLRLLILLLIIAAAAGPVLRPSPAAPTASPLLVVVDDGWAAARDWTPRRLALDEILGEAARQQRPVLLLGTAPPADGSPLSVQGPMTAAAARSLAQGLVPKPWASDQRAATTAVAALSHDTVTQAIWISDGIDSGHGPALAAALQGLGGGVTVLTGASGRLLRQGLGNDERPLLTVTRLPNSTQNERLVIRAVDGGGQVLGREEAVIAAGQDRVSLPLRLPTELRNRLARLDIEDEAGAGAVLLLDESWKRRVVGLVGDDNASAPLLSPFYYVERALAPHADLPRGDLPALLQRRPDALILADMPLPAAAAELTNWVEAGGVLIRFAGPLTARAISAGGVPDGLMPVRLRSGGRSLGGAMSWTNPQGLAPFPAHSPFSDLAADAEVKISAQVLAEPDADLSDRTWAHLADGTPLVTAAPRGQGWVVLIHTTANAAWSNLPLSGLFPGMLRRLTVLGRGAGTTSGALAASEVLDGFGHRQPASGLVEALPANAAKIIPGPRHPPGLYGPDGGRVAFNLSPHLDDPHPLRLPAGIELRRLSQRDAPLDLTGPLLASAALLLIVDMLIALRLRGLWRRTAPLVLLLVIALAPPARADDGFDFALRAGLATRLAFVHTGDGFVDGKTRAGLTALSRLVSERSTARLDSPMAVDLERDPVLFFPIVYWPLSAAQAPPSAAAIAKLNAYMRAGGMIVLDTGAEAAGAGNTAALRSLTEGLAIPALTTVTAEHVLTRSFYLLKELPGRWDGPVWVAEAGGDDHDGVSPVVVGGNDWAGAWAMDGQGRPSYPCVPGGERQRELAWRFGVNLVMYALTGNYKADQVHLPAILERLGQ</sequence>
<organism evidence="4 5">
    <name type="scientific">Magnetospirillum sulfuroxidans</name>
    <dbReference type="NCBI Taxonomy" id="611300"/>
    <lineage>
        <taxon>Bacteria</taxon>
        <taxon>Pseudomonadati</taxon>
        <taxon>Pseudomonadota</taxon>
        <taxon>Alphaproteobacteria</taxon>
        <taxon>Rhodospirillales</taxon>
        <taxon>Rhodospirillaceae</taxon>
        <taxon>Magnetospirillum</taxon>
    </lineage>
</organism>
<dbReference type="PANTHER" id="PTHR37464:SF1">
    <property type="entry name" value="BLL2463 PROTEIN"/>
    <property type="match status" value="1"/>
</dbReference>
<dbReference type="PANTHER" id="PTHR37464">
    <property type="entry name" value="BLL2463 PROTEIN"/>
    <property type="match status" value="1"/>
</dbReference>
<dbReference type="EMBL" id="JAGTUF010000003">
    <property type="protein sequence ID" value="MBR9971237.1"/>
    <property type="molecule type" value="Genomic_DNA"/>
</dbReference>
<evidence type="ECO:0000256" key="1">
    <source>
        <dbReference type="SAM" id="Phobius"/>
    </source>
</evidence>
<gene>
    <name evidence="4" type="ORF">KEC16_05885</name>
</gene>
<dbReference type="CDD" id="cd03143">
    <property type="entry name" value="A4_beta-galactosidase_middle_domain"/>
    <property type="match status" value="1"/>
</dbReference>
<accession>A0ABS5I9X7</accession>
<feature type="domain" description="Aerotolerance regulator N-terminal" evidence="2">
    <location>
        <begin position="1"/>
        <end position="76"/>
    </location>
</feature>
<dbReference type="Gene3D" id="3.40.50.12140">
    <property type="entry name" value="Domain of unknown function DUF4159"/>
    <property type="match status" value="1"/>
</dbReference>
<dbReference type="Pfam" id="PF13709">
    <property type="entry name" value="DUF4159"/>
    <property type="match status" value="1"/>
</dbReference>
<dbReference type="NCBIfam" id="TIGR02226">
    <property type="entry name" value="two_anch"/>
    <property type="match status" value="1"/>
</dbReference>
<feature type="domain" description="DUF4159" evidence="3">
    <location>
        <begin position="667"/>
        <end position="867"/>
    </location>
</feature>
<evidence type="ECO:0000259" key="2">
    <source>
        <dbReference type="Pfam" id="PF07584"/>
    </source>
</evidence>
<feature type="transmembrane region" description="Helical" evidence="1">
    <location>
        <begin position="6"/>
        <end position="26"/>
    </location>
</feature>